<protein>
    <submittedName>
        <fullName evidence="3">Angiopoietin-1 receptor</fullName>
    </submittedName>
</protein>
<proteinExistence type="predicted"/>
<evidence type="ECO:0000313" key="4">
    <source>
        <dbReference type="Proteomes" id="UP001152320"/>
    </source>
</evidence>
<accession>A0A9Q1BT46</accession>
<evidence type="ECO:0000313" key="3">
    <source>
        <dbReference type="EMBL" id="KAJ8032287.1"/>
    </source>
</evidence>
<reference evidence="3" key="1">
    <citation type="submission" date="2021-10" db="EMBL/GenBank/DDBJ databases">
        <title>Tropical sea cucumber genome reveals ecological adaptation and Cuvierian tubules defense mechanism.</title>
        <authorList>
            <person name="Chen T."/>
        </authorList>
    </citation>
    <scope>NUCLEOTIDE SEQUENCE</scope>
    <source>
        <strain evidence="3">Nanhai2018</strain>
        <tissue evidence="3">Muscle</tissue>
    </source>
</reference>
<dbReference type="PROSITE" id="PS01186">
    <property type="entry name" value="EGF_2"/>
    <property type="match status" value="1"/>
</dbReference>
<keyword evidence="4" id="KW-1185">Reference proteome</keyword>
<organism evidence="3 4">
    <name type="scientific">Holothuria leucospilota</name>
    <name type="common">Black long sea cucumber</name>
    <name type="synonym">Mertensiothuria leucospilota</name>
    <dbReference type="NCBI Taxonomy" id="206669"/>
    <lineage>
        <taxon>Eukaryota</taxon>
        <taxon>Metazoa</taxon>
        <taxon>Echinodermata</taxon>
        <taxon>Eleutherozoa</taxon>
        <taxon>Echinozoa</taxon>
        <taxon>Holothuroidea</taxon>
        <taxon>Aspidochirotacea</taxon>
        <taxon>Aspidochirotida</taxon>
        <taxon>Holothuriidae</taxon>
        <taxon>Holothuria</taxon>
    </lineage>
</organism>
<dbReference type="InterPro" id="IPR000742">
    <property type="entry name" value="EGF"/>
</dbReference>
<dbReference type="AlphaFoldDB" id="A0A9Q1BT46"/>
<gene>
    <name evidence="3" type="ORF">HOLleu_25776</name>
</gene>
<name>A0A9Q1BT46_HOLLE</name>
<feature type="domain" description="EGF-like" evidence="1 2">
    <location>
        <begin position="49"/>
        <end position="60"/>
    </location>
</feature>
<dbReference type="EMBL" id="JAIZAY010000012">
    <property type="protein sequence ID" value="KAJ8032287.1"/>
    <property type="molecule type" value="Genomic_DNA"/>
</dbReference>
<evidence type="ECO:0000259" key="1">
    <source>
        <dbReference type="PROSITE" id="PS00022"/>
    </source>
</evidence>
<dbReference type="OrthoDB" id="6381508at2759"/>
<evidence type="ECO:0000259" key="2">
    <source>
        <dbReference type="PROSITE" id="PS01186"/>
    </source>
</evidence>
<sequence>MYILCLVHNANCFGAQCQYSCDDDEFATDGIFNGTCGGNLFCLPDPYGCSCSPGYRGLGCDEGECEYVVSQHTSEEAATSGLTLFKLIARHHKNTPSSKVTHISFVRLELSSKLYKLQNQLVFVDDIRVTTPYISDEVTIVLRPDGAIGQAATLCGRKWSAINDCEPVLPVDGCLENIENKAAAQDLCSIMNDIEGTIKFASSFLSKNFEKMDN</sequence>
<dbReference type="Proteomes" id="UP001152320">
    <property type="component" value="Chromosome 12"/>
</dbReference>
<keyword evidence="3" id="KW-0675">Receptor</keyword>
<dbReference type="PROSITE" id="PS00022">
    <property type="entry name" value="EGF_1"/>
    <property type="match status" value="1"/>
</dbReference>
<comment type="caution">
    <text evidence="3">The sequence shown here is derived from an EMBL/GenBank/DDBJ whole genome shotgun (WGS) entry which is preliminary data.</text>
</comment>